<accession>A0AAN8UYC5</accession>
<gene>
    <name evidence="4" type="ORF">RJ641_016175</name>
</gene>
<evidence type="ECO:0000256" key="1">
    <source>
        <dbReference type="ARBA" id="ARBA00022857"/>
    </source>
</evidence>
<reference evidence="4 5" key="1">
    <citation type="submission" date="2023-12" db="EMBL/GenBank/DDBJ databases">
        <title>A high-quality genome assembly for Dillenia turbinata (Dilleniales).</title>
        <authorList>
            <person name="Chanderbali A."/>
        </authorList>
    </citation>
    <scope>NUCLEOTIDE SEQUENCE [LARGE SCALE GENOMIC DNA]</scope>
    <source>
        <strain evidence="4">LSX21</strain>
        <tissue evidence="4">Leaf</tissue>
    </source>
</reference>
<evidence type="ECO:0000313" key="5">
    <source>
        <dbReference type="Proteomes" id="UP001370490"/>
    </source>
</evidence>
<dbReference type="InterPro" id="IPR002225">
    <property type="entry name" value="3Beta_OHSteriod_DH/Estase"/>
</dbReference>
<dbReference type="PANTHER" id="PTHR10366">
    <property type="entry name" value="NAD DEPENDENT EPIMERASE/DEHYDRATASE"/>
    <property type="match status" value="1"/>
</dbReference>
<feature type="domain" description="3-beta hydroxysteroid dehydrogenase/isomerase" evidence="3">
    <location>
        <begin position="32"/>
        <end position="177"/>
    </location>
</feature>
<dbReference type="InterPro" id="IPR036291">
    <property type="entry name" value="NAD(P)-bd_dom_sf"/>
</dbReference>
<name>A0AAN8UYC5_9MAGN</name>
<dbReference type="PANTHER" id="PTHR10366:SF563">
    <property type="entry name" value="CINNAMOYL-COA REDUCTASE 16"/>
    <property type="match status" value="1"/>
</dbReference>
<proteinExistence type="predicted"/>
<evidence type="ECO:0000313" key="4">
    <source>
        <dbReference type="EMBL" id="KAK6920271.1"/>
    </source>
</evidence>
<dbReference type="GO" id="GO:0016616">
    <property type="term" value="F:oxidoreductase activity, acting on the CH-OH group of donors, NAD or NADP as acceptor"/>
    <property type="evidence" value="ECO:0007669"/>
    <property type="project" value="InterPro"/>
</dbReference>
<sequence length="257" mass="28335">MENENKKGVVCVTGEGKRDIGFLTNLPEASERLHIFHADLNNPKSFDEALKGCIGVFHVAHTMDITGIEPEEVVIKRCVEATLGILKACQDSKTVKRVVYTSSKATAVFSGKNVDAIDESFWSDVDYCRSIKLKGTIYVASEMETEKQALIFSEKNGQDLVTISPSMVTGPFLTPHVPGSVEWQLTLIKGTKFRNFVFNAIPFRVAPMEITFFDRSAGNKDQYGQVAISPMVHLVSGLGRFAEQPSLHTSSKLIVAF</sequence>
<protein>
    <submittedName>
        <fullName evidence="4">3-beta hydroxysteroid dehydrogenase/isomerase</fullName>
    </submittedName>
</protein>
<dbReference type="SUPFAM" id="SSF51735">
    <property type="entry name" value="NAD(P)-binding Rossmann-fold domains"/>
    <property type="match status" value="1"/>
</dbReference>
<organism evidence="4 5">
    <name type="scientific">Dillenia turbinata</name>
    <dbReference type="NCBI Taxonomy" id="194707"/>
    <lineage>
        <taxon>Eukaryota</taxon>
        <taxon>Viridiplantae</taxon>
        <taxon>Streptophyta</taxon>
        <taxon>Embryophyta</taxon>
        <taxon>Tracheophyta</taxon>
        <taxon>Spermatophyta</taxon>
        <taxon>Magnoliopsida</taxon>
        <taxon>eudicotyledons</taxon>
        <taxon>Gunneridae</taxon>
        <taxon>Pentapetalae</taxon>
        <taxon>Dilleniales</taxon>
        <taxon>Dilleniaceae</taxon>
        <taxon>Dillenia</taxon>
    </lineage>
</organism>
<dbReference type="Pfam" id="PF01073">
    <property type="entry name" value="3Beta_HSD"/>
    <property type="match status" value="1"/>
</dbReference>
<dbReference type="AlphaFoldDB" id="A0AAN8UYC5"/>
<dbReference type="GO" id="GO:0006694">
    <property type="term" value="P:steroid biosynthetic process"/>
    <property type="evidence" value="ECO:0007669"/>
    <property type="project" value="InterPro"/>
</dbReference>
<evidence type="ECO:0000259" key="3">
    <source>
        <dbReference type="Pfam" id="PF01073"/>
    </source>
</evidence>
<dbReference type="InterPro" id="IPR050425">
    <property type="entry name" value="NAD(P)_dehydrat-like"/>
</dbReference>
<keyword evidence="2" id="KW-0560">Oxidoreductase</keyword>
<dbReference type="Gene3D" id="3.40.50.720">
    <property type="entry name" value="NAD(P)-binding Rossmann-like Domain"/>
    <property type="match status" value="1"/>
</dbReference>
<dbReference type="EMBL" id="JBAMMX010000021">
    <property type="protein sequence ID" value="KAK6920271.1"/>
    <property type="molecule type" value="Genomic_DNA"/>
</dbReference>
<keyword evidence="1" id="KW-0521">NADP</keyword>
<keyword evidence="5" id="KW-1185">Reference proteome</keyword>
<dbReference type="Proteomes" id="UP001370490">
    <property type="component" value="Unassembled WGS sequence"/>
</dbReference>
<comment type="caution">
    <text evidence="4">The sequence shown here is derived from an EMBL/GenBank/DDBJ whole genome shotgun (WGS) entry which is preliminary data.</text>
</comment>
<evidence type="ECO:0000256" key="2">
    <source>
        <dbReference type="ARBA" id="ARBA00023002"/>
    </source>
</evidence>